<feature type="compositionally biased region" description="Gly residues" evidence="2">
    <location>
        <begin position="232"/>
        <end position="262"/>
    </location>
</feature>
<name>A0A6G1I6E8_9PEZI</name>
<dbReference type="GO" id="GO:0003677">
    <property type="term" value="F:DNA binding"/>
    <property type="evidence" value="ECO:0007669"/>
    <property type="project" value="UniProtKB-KW"/>
</dbReference>
<feature type="domain" description="HTH CENPB-type" evidence="3">
    <location>
        <begin position="1"/>
        <end position="45"/>
    </location>
</feature>
<feature type="region of interest" description="Disordered" evidence="2">
    <location>
        <begin position="157"/>
        <end position="331"/>
    </location>
</feature>
<dbReference type="EMBL" id="ML996689">
    <property type="protein sequence ID" value="KAF2403639.1"/>
    <property type="molecule type" value="Genomic_DNA"/>
</dbReference>
<keyword evidence="1" id="KW-0238">DNA-binding</keyword>
<evidence type="ECO:0000313" key="5">
    <source>
        <dbReference type="Proteomes" id="UP000799640"/>
    </source>
</evidence>
<sequence>MSDALIREKLRFFATTVGSPDSHQKANNASWLEKFKQKNNLLGAGAKSRKNSVAAADENGAGSSAPDSSLQQPASTPVSNPASGAHSPSTNLSPSSPHPHLSQRSSSVSGPASLTPHQTQHQTPTSPPTKHAPFPDFPHHKPYHSLSASSLASAFADSEPASGYTPTSPEAFFSPGLHAPYSPASAAQQQQAQSQAQPQRGSATGPLGSSAFHPRPRSQTFPVIGSLDAGFTGSGGGGSGESGPGGGHGGGEGGMGGSGRGSPLGKYEGEMTGLGVVGLDMGMATSSGGGGGRESMLTRRDAGSVETPATPDVKGSPRGSPTGAAGGTPSVEDTRRALEVVMSFFQLEPQEYLVVGKLMQKLELHSRGGGEMPGGMHRIEQGGFGARGDGQ</sequence>
<proteinExistence type="predicted"/>
<feature type="region of interest" description="Disordered" evidence="2">
    <location>
        <begin position="369"/>
        <end position="391"/>
    </location>
</feature>
<evidence type="ECO:0000256" key="1">
    <source>
        <dbReference type="ARBA" id="ARBA00023125"/>
    </source>
</evidence>
<evidence type="ECO:0000256" key="2">
    <source>
        <dbReference type="SAM" id="MobiDB-lite"/>
    </source>
</evidence>
<feature type="compositionally biased region" description="Low complexity" evidence="2">
    <location>
        <begin position="179"/>
        <end position="199"/>
    </location>
</feature>
<feature type="compositionally biased region" description="Gly residues" evidence="2">
    <location>
        <begin position="382"/>
        <end position="391"/>
    </location>
</feature>
<dbReference type="AlphaFoldDB" id="A0A6G1I6E8"/>
<accession>A0A6G1I6E8</accession>
<keyword evidence="5" id="KW-1185">Reference proteome</keyword>
<organism evidence="4 5">
    <name type="scientific">Trichodelitschia bisporula</name>
    <dbReference type="NCBI Taxonomy" id="703511"/>
    <lineage>
        <taxon>Eukaryota</taxon>
        <taxon>Fungi</taxon>
        <taxon>Dikarya</taxon>
        <taxon>Ascomycota</taxon>
        <taxon>Pezizomycotina</taxon>
        <taxon>Dothideomycetes</taxon>
        <taxon>Dothideomycetes incertae sedis</taxon>
        <taxon>Phaeotrichales</taxon>
        <taxon>Phaeotrichaceae</taxon>
        <taxon>Trichodelitschia</taxon>
    </lineage>
</organism>
<gene>
    <name evidence="4" type="ORF">EJ06DRAFT_285709</name>
</gene>
<dbReference type="PROSITE" id="PS51253">
    <property type="entry name" value="HTH_CENPB"/>
    <property type="match status" value="1"/>
</dbReference>
<feature type="compositionally biased region" description="Polar residues" evidence="2">
    <location>
        <begin position="61"/>
        <end position="82"/>
    </location>
</feature>
<feature type="compositionally biased region" description="Low complexity" evidence="2">
    <location>
        <begin position="115"/>
        <end position="131"/>
    </location>
</feature>
<feature type="compositionally biased region" description="Low complexity" evidence="2">
    <location>
        <begin position="86"/>
        <end position="107"/>
    </location>
</feature>
<feature type="region of interest" description="Disordered" evidence="2">
    <location>
        <begin position="42"/>
        <end position="143"/>
    </location>
</feature>
<evidence type="ECO:0000259" key="3">
    <source>
        <dbReference type="PROSITE" id="PS51253"/>
    </source>
</evidence>
<dbReference type="InterPro" id="IPR006600">
    <property type="entry name" value="HTH_CenpB_DNA-bd_dom"/>
</dbReference>
<reference evidence="4" key="1">
    <citation type="journal article" date="2020" name="Stud. Mycol.">
        <title>101 Dothideomycetes genomes: a test case for predicting lifestyles and emergence of pathogens.</title>
        <authorList>
            <person name="Haridas S."/>
            <person name="Albert R."/>
            <person name="Binder M."/>
            <person name="Bloem J."/>
            <person name="Labutti K."/>
            <person name="Salamov A."/>
            <person name="Andreopoulos B."/>
            <person name="Baker S."/>
            <person name="Barry K."/>
            <person name="Bills G."/>
            <person name="Bluhm B."/>
            <person name="Cannon C."/>
            <person name="Castanera R."/>
            <person name="Culley D."/>
            <person name="Daum C."/>
            <person name="Ezra D."/>
            <person name="Gonzalez J."/>
            <person name="Henrissat B."/>
            <person name="Kuo A."/>
            <person name="Liang C."/>
            <person name="Lipzen A."/>
            <person name="Lutzoni F."/>
            <person name="Magnuson J."/>
            <person name="Mondo S."/>
            <person name="Nolan M."/>
            <person name="Ohm R."/>
            <person name="Pangilinan J."/>
            <person name="Park H.-J."/>
            <person name="Ramirez L."/>
            <person name="Alfaro M."/>
            <person name="Sun H."/>
            <person name="Tritt A."/>
            <person name="Yoshinaga Y."/>
            <person name="Zwiers L.-H."/>
            <person name="Turgeon B."/>
            <person name="Goodwin S."/>
            <person name="Spatafora J."/>
            <person name="Crous P."/>
            <person name="Grigoriev I."/>
        </authorList>
    </citation>
    <scope>NUCLEOTIDE SEQUENCE</scope>
    <source>
        <strain evidence="4">CBS 262.69</strain>
    </source>
</reference>
<protein>
    <recommendedName>
        <fullName evidence="3">HTH CENPB-type domain-containing protein</fullName>
    </recommendedName>
</protein>
<dbReference type="Proteomes" id="UP000799640">
    <property type="component" value="Unassembled WGS sequence"/>
</dbReference>
<dbReference type="OrthoDB" id="9909311at2759"/>
<evidence type="ECO:0000313" key="4">
    <source>
        <dbReference type="EMBL" id="KAF2403639.1"/>
    </source>
</evidence>